<keyword evidence="10" id="KW-1185">Reference proteome</keyword>
<evidence type="ECO:0000256" key="2">
    <source>
        <dbReference type="ARBA" id="ARBA00005041"/>
    </source>
</evidence>
<evidence type="ECO:0000256" key="1">
    <source>
        <dbReference type="ARBA" id="ARBA00000952"/>
    </source>
</evidence>
<evidence type="ECO:0000256" key="7">
    <source>
        <dbReference type="ARBA" id="ARBA00023256"/>
    </source>
</evidence>
<dbReference type="Pfam" id="PF01916">
    <property type="entry name" value="DS"/>
    <property type="match status" value="1"/>
</dbReference>
<dbReference type="SUPFAM" id="SSF52467">
    <property type="entry name" value="DHS-like NAD/FAD-binding domain"/>
    <property type="match status" value="1"/>
</dbReference>
<protein>
    <recommendedName>
        <fullName evidence="5">Deoxyhypusine synthase</fullName>
        <ecNumber evidence="4">2.5.1.46</ecNumber>
    </recommendedName>
</protein>
<dbReference type="PANTHER" id="PTHR11703:SF0">
    <property type="entry name" value="DEOXYHYPUSINE SYNTHASE"/>
    <property type="match status" value="1"/>
</dbReference>
<comment type="similarity">
    <text evidence="3">Belongs to the deoxyhypusine synthase family.</text>
</comment>
<keyword evidence="7" id="KW-0386">Hypusine biosynthesis</keyword>
<dbReference type="Proteomes" id="UP000625711">
    <property type="component" value="Unassembled WGS sequence"/>
</dbReference>
<dbReference type="InterPro" id="IPR029035">
    <property type="entry name" value="DHS-like_NAD/FAD-binding_dom"/>
</dbReference>
<evidence type="ECO:0000313" key="10">
    <source>
        <dbReference type="Proteomes" id="UP000625711"/>
    </source>
</evidence>
<dbReference type="GO" id="GO:0034038">
    <property type="term" value="F:deoxyhypusine synthase activity"/>
    <property type="evidence" value="ECO:0007669"/>
    <property type="project" value="UniProtKB-EC"/>
</dbReference>
<keyword evidence="6" id="KW-0520">NAD</keyword>
<proteinExistence type="inferred from homology"/>
<dbReference type="InterPro" id="IPR002773">
    <property type="entry name" value="Deoxyhypusine_synthase"/>
</dbReference>
<evidence type="ECO:0000256" key="5">
    <source>
        <dbReference type="ARBA" id="ARBA00020607"/>
    </source>
</evidence>
<evidence type="ECO:0000313" key="9">
    <source>
        <dbReference type="EMBL" id="KAF7269709.1"/>
    </source>
</evidence>
<comment type="catalytic activity">
    <reaction evidence="1">
        <text>[eIF5A protein]-L-lysine + spermidine = [eIF5A protein]-deoxyhypusine + propane-1,3-diamine</text>
        <dbReference type="Rhea" id="RHEA:33299"/>
        <dbReference type="Rhea" id="RHEA-COMP:10143"/>
        <dbReference type="Rhea" id="RHEA-COMP:10144"/>
        <dbReference type="ChEBI" id="CHEBI:29969"/>
        <dbReference type="ChEBI" id="CHEBI:57484"/>
        <dbReference type="ChEBI" id="CHEBI:57834"/>
        <dbReference type="ChEBI" id="CHEBI:82657"/>
        <dbReference type="EC" id="2.5.1.46"/>
    </reaction>
</comment>
<dbReference type="EC" id="2.5.1.46" evidence="4"/>
<dbReference type="InterPro" id="IPR036982">
    <property type="entry name" value="Deoxyhypusine_synthase_sf"/>
</dbReference>
<comment type="caution">
    <text evidence="9">The sequence shown here is derived from an EMBL/GenBank/DDBJ whole genome shotgun (WGS) entry which is preliminary data.</text>
</comment>
<organism evidence="9 10">
    <name type="scientific">Rhynchophorus ferrugineus</name>
    <name type="common">Red palm weevil</name>
    <name type="synonym">Curculio ferrugineus</name>
    <dbReference type="NCBI Taxonomy" id="354439"/>
    <lineage>
        <taxon>Eukaryota</taxon>
        <taxon>Metazoa</taxon>
        <taxon>Ecdysozoa</taxon>
        <taxon>Arthropoda</taxon>
        <taxon>Hexapoda</taxon>
        <taxon>Insecta</taxon>
        <taxon>Pterygota</taxon>
        <taxon>Neoptera</taxon>
        <taxon>Endopterygota</taxon>
        <taxon>Coleoptera</taxon>
        <taxon>Polyphaga</taxon>
        <taxon>Cucujiformia</taxon>
        <taxon>Curculionidae</taxon>
        <taxon>Dryophthorinae</taxon>
        <taxon>Rhynchophorus</taxon>
    </lineage>
</organism>
<accession>A0A834HX25</accession>
<dbReference type="EMBL" id="JAACXV010014191">
    <property type="protein sequence ID" value="KAF7269709.1"/>
    <property type="molecule type" value="Genomic_DNA"/>
</dbReference>
<dbReference type="OrthoDB" id="294378at2759"/>
<gene>
    <name evidence="9" type="ORF">GWI33_017229</name>
</gene>
<comment type="function">
    <text evidence="8">Catalyzes the NAD-dependent oxidative cleavage of spermidine and the subsequent transfer of the butylamine moiety of spermidine to the epsilon-amino group of a critical lysine residue of the eIF-5A precursor protein to form the intermediate deoxyhypusine residue. This is the first step of the post-translational modification of that lysine into an unusual amino acid residue named hypusine. Hypusination is unique to mature eIF-5A factor and is essential for its function.</text>
</comment>
<evidence type="ECO:0000256" key="8">
    <source>
        <dbReference type="ARBA" id="ARBA00056884"/>
    </source>
</evidence>
<reference evidence="9" key="1">
    <citation type="submission" date="2020-08" db="EMBL/GenBank/DDBJ databases">
        <title>Genome sequencing and assembly of the red palm weevil Rhynchophorus ferrugineus.</title>
        <authorList>
            <person name="Dias G.B."/>
            <person name="Bergman C.M."/>
            <person name="Manee M."/>
        </authorList>
    </citation>
    <scope>NUCLEOTIDE SEQUENCE</scope>
    <source>
        <strain evidence="9">AA-2017</strain>
        <tissue evidence="9">Whole larva</tissue>
    </source>
</reference>
<sequence length="162" mass="18197">MAEHSTNMAEEALFVKSTDQSLLKEKVIGYDWSQGLDYNKLLNSYTQTGFQATSFGLAVDEINRMIKCRDLPIPDDKYIDTDDEFTTVRNSCTIFLGYTSNMVSSGIRETIKFLVQHQMVDCLVTTAGGIEEDFIKCLAPTFLGDFSLDGKMLRETVGITNF</sequence>
<comment type="pathway">
    <text evidence="2">Protein modification; eIF5A hypusination.</text>
</comment>
<dbReference type="GO" id="GO:0005737">
    <property type="term" value="C:cytoplasm"/>
    <property type="evidence" value="ECO:0007669"/>
    <property type="project" value="TreeGrafter"/>
</dbReference>
<evidence type="ECO:0000256" key="3">
    <source>
        <dbReference type="ARBA" id="ARBA00009892"/>
    </source>
</evidence>
<dbReference type="FunFam" id="3.40.910.10:FF:000010">
    <property type="entry name" value="Deoxyhypusine synthase"/>
    <property type="match status" value="1"/>
</dbReference>
<dbReference type="AlphaFoldDB" id="A0A834HX25"/>
<dbReference type="Gene3D" id="3.40.910.10">
    <property type="entry name" value="Deoxyhypusine synthase"/>
    <property type="match status" value="1"/>
</dbReference>
<name>A0A834HX25_RHYFE</name>
<dbReference type="PANTHER" id="PTHR11703">
    <property type="entry name" value="DEOXYHYPUSINE SYNTHASE"/>
    <property type="match status" value="1"/>
</dbReference>
<evidence type="ECO:0000256" key="4">
    <source>
        <dbReference type="ARBA" id="ARBA00012683"/>
    </source>
</evidence>
<evidence type="ECO:0000256" key="6">
    <source>
        <dbReference type="ARBA" id="ARBA00023027"/>
    </source>
</evidence>